<feature type="region of interest" description="Disordered" evidence="6">
    <location>
        <begin position="173"/>
        <end position="192"/>
    </location>
</feature>
<evidence type="ECO:0000256" key="2">
    <source>
        <dbReference type="ARBA" id="ARBA00023015"/>
    </source>
</evidence>
<dbReference type="InterPro" id="IPR044810">
    <property type="entry name" value="WRKY_plant"/>
</dbReference>
<keyword evidence="5" id="KW-0539">Nucleus</keyword>
<dbReference type="SUPFAM" id="SSF118290">
    <property type="entry name" value="WRKY DNA-binding domain"/>
    <property type="match status" value="1"/>
</dbReference>
<dbReference type="FunFam" id="2.20.25.80:FF:000004">
    <property type="entry name" value="WRKY transcription factor 65"/>
    <property type="match status" value="1"/>
</dbReference>
<comment type="subcellular location">
    <subcellularLocation>
        <location evidence="1">Nucleus</location>
    </subcellularLocation>
</comment>
<dbReference type="AlphaFoldDB" id="A0A8J5GT71"/>
<dbReference type="GO" id="GO:0003700">
    <property type="term" value="F:DNA-binding transcription factor activity"/>
    <property type="evidence" value="ECO:0007669"/>
    <property type="project" value="InterPro"/>
</dbReference>
<keyword evidence="2" id="KW-0805">Transcription regulation</keyword>
<dbReference type="EMBL" id="JACMSC010000008">
    <property type="protein sequence ID" value="KAG6512302.1"/>
    <property type="molecule type" value="Genomic_DNA"/>
</dbReference>
<dbReference type="GO" id="GO:0043565">
    <property type="term" value="F:sequence-specific DNA binding"/>
    <property type="evidence" value="ECO:0007669"/>
    <property type="project" value="InterPro"/>
</dbReference>
<feature type="compositionally biased region" description="Polar residues" evidence="6">
    <location>
        <begin position="316"/>
        <end position="325"/>
    </location>
</feature>
<accession>A0A8J5GT71</accession>
<reference evidence="8 9" key="1">
    <citation type="submission" date="2020-08" db="EMBL/GenBank/DDBJ databases">
        <title>Plant Genome Project.</title>
        <authorList>
            <person name="Zhang R.-G."/>
        </authorList>
    </citation>
    <scope>NUCLEOTIDE SEQUENCE [LARGE SCALE GENOMIC DNA]</scope>
    <source>
        <tissue evidence="8">Rhizome</tissue>
    </source>
</reference>
<dbReference type="Pfam" id="PF03106">
    <property type="entry name" value="WRKY"/>
    <property type="match status" value="1"/>
</dbReference>
<name>A0A8J5GT71_ZINOF</name>
<dbReference type="GO" id="GO:0005634">
    <property type="term" value="C:nucleus"/>
    <property type="evidence" value="ECO:0007669"/>
    <property type="project" value="UniProtKB-SubCell"/>
</dbReference>
<dbReference type="Pfam" id="PF10533">
    <property type="entry name" value="Plant_zn_clust"/>
    <property type="match status" value="1"/>
</dbReference>
<proteinExistence type="predicted"/>
<keyword evidence="4" id="KW-0804">Transcription</keyword>
<evidence type="ECO:0000256" key="5">
    <source>
        <dbReference type="ARBA" id="ARBA00023242"/>
    </source>
</evidence>
<feature type="domain" description="WRKY" evidence="7">
    <location>
        <begin position="238"/>
        <end position="304"/>
    </location>
</feature>
<evidence type="ECO:0000259" key="7">
    <source>
        <dbReference type="PROSITE" id="PS50811"/>
    </source>
</evidence>
<evidence type="ECO:0000256" key="6">
    <source>
        <dbReference type="SAM" id="MobiDB-lite"/>
    </source>
</evidence>
<dbReference type="InterPro" id="IPR036576">
    <property type="entry name" value="WRKY_dom_sf"/>
</dbReference>
<feature type="region of interest" description="Disordered" evidence="6">
    <location>
        <begin position="300"/>
        <end position="325"/>
    </location>
</feature>
<dbReference type="Proteomes" id="UP000734854">
    <property type="component" value="Unassembled WGS sequence"/>
</dbReference>
<gene>
    <name evidence="8" type="ORF">ZIOFF_030402</name>
</gene>
<dbReference type="PROSITE" id="PS50811">
    <property type="entry name" value="WRKY"/>
    <property type="match status" value="1"/>
</dbReference>
<keyword evidence="9" id="KW-1185">Reference proteome</keyword>
<keyword evidence="3" id="KW-0238">DNA-binding</keyword>
<dbReference type="InterPro" id="IPR003657">
    <property type="entry name" value="WRKY_dom"/>
</dbReference>
<protein>
    <recommendedName>
        <fullName evidence="7">WRKY domain-containing protein</fullName>
    </recommendedName>
</protein>
<evidence type="ECO:0000313" key="8">
    <source>
        <dbReference type="EMBL" id="KAG6512302.1"/>
    </source>
</evidence>
<sequence>MAVDLQGRREMDDVRAVKEAAGAGLRSLENLAFQLSLQRSSADCREIPDLTVSKLKKVISVLNRTGHARFRRGPVVAAPAVGVYEGFSETPEPAKAEAQTTPTPTRPMVAPKALTLDFAKSTADHADTALTLSFSTSATSSSANSSFLSSLTGDGSVSNGKISPIILSAAPVPAPATAAPSSGRPPLASSHKKICLGEGHSHAHNSLSGKYPGGRCHCSKKKKPRVKKTIRVPSISSRNADIPADEYSWRKYGQKPIKGSPYPRGYYKCSSVRGCPARKHVERAPEDPSMLIVTYEGEHRHTAAASSAADPRSHISRSSPVVQPF</sequence>
<comment type="caution">
    <text evidence="8">The sequence shown here is derived from an EMBL/GenBank/DDBJ whole genome shotgun (WGS) entry which is preliminary data.</text>
</comment>
<dbReference type="Gene3D" id="2.20.25.80">
    <property type="entry name" value="WRKY domain"/>
    <property type="match status" value="1"/>
</dbReference>
<dbReference type="InterPro" id="IPR018872">
    <property type="entry name" value="Zn-cluster-dom"/>
</dbReference>
<dbReference type="PANTHER" id="PTHR31282">
    <property type="entry name" value="WRKY TRANSCRIPTION FACTOR 21-RELATED"/>
    <property type="match status" value="1"/>
</dbReference>
<feature type="compositionally biased region" description="Low complexity" evidence="6">
    <location>
        <begin position="173"/>
        <end position="186"/>
    </location>
</feature>
<evidence type="ECO:0000256" key="4">
    <source>
        <dbReference type="ARBA" id="ARBA00023163"/>
    </source>
</evidence>
<evidence type="ECO:0000313" key="9">
    <source>
        <dbReference type="Proteomes" id="UP000734854"/>
    </source>
</evidence>
<organism evidence="8 9">
    <name type="scientific">Zingiber officinale</name>
    <name type="common">Ginger</name>
    <name type="synonym">Amomum zingiber</name>
    <dbReference type="NCBI Taxonomy" id="94328"/>
    <lineage>
        <taxon>Eukaryota</taxon>
        <taxon>Viridiplantae</taxon>
        <taxon>Streptophyta</taxon>
        <taxon>Embryophyta</taxon>
        <taxon>Tracheophyta</taxon>
        <taxon>Spermatophyta</taxon>
        <taxon>Magnoliopsida</taxon>
        <taxon>Liliopsida</taxon>
        <taxon>Zingiberales</taxon>
        <taxon>Zingiberaceae</taxon>
        <taxon>Zingiber</taxon>
    </lineage>
</organism>
<evidence type="ECO:0000256" key="3">
    <source>
        <dbReference type="ARBA" id="ARBA00023125"/>
    </source>
</evidence>
<dbReference type="SMART" id="SM00774">
    <property type="entry name" value="WRKY"/>
    <property type="match status" value="1"/>
</dbReference>
<evidence type="ECO:0000256" key="1">
    <source>
        <dbReference type="ARBA" id="ARBA00004123"/>
    </source>
</evidence>